<sequence length="257" mass="27520">MAKAALNDNRQIFGCWLQLFDPVVAEMMALCGYDLLMLDMEHGLGSVQDTANLMRAVTGTGASSFVRLPANDPVIIKTLMDQGVDGVMVPMIETPEEAQAIVSACRYPPMGKRGLAVGIARASQYGLDTSYVENVENNISIICQIETVAGVKRAKEIAQTDGIDMLFVGRNDLAADCGHILDLDHPEVNAMVDQVLAAAKAAGKKVGTVPSEKRSWQTLFSQGFDLVIPSSDISILREFGQKEVGEFRALAGAGASK</sequence>
<gene>
    <name evidence="5" type="ORF">MNBD_ALPHA12-513</name>
</gene>
<keyword evidence="3" id="KW-0456">Lyase</keyword>
<reference evidence="5" key="1">
    <citation type="submission" date="2018-06" db="EMBL/GenBank/DDBJ databases">
        <authorList>
            <person name="Zhirakovskaya E."/>
        </authorList>
    </citation>
    <scope>NUCLEOTIDE SEQUENCE</scope>
</reference>
<dbReference type="PANTHER" id="PTHR30502">
    <property type="entry name" value="2-KETO-3-DEOXY-L-RHAMNONATE ALDOLASE"/>
    <property type="match status" value="1"/>
</dbReference>
<dbReference type="EMBL" id="UOEO01000036">
    <property type="protein sequence ID" value="VAW15627.1"/>
    <property type="molecule type" value="Genomic_DNA"/>
</dbReference>
<evidence type="ECO:0000259" key="4">
    <source>
        <dbReference type="Pfam" id="PF03328"/>
    </source>
</evidence>
<dbReference type="InterPro" id="IPR015813">
    <property type="entry name" value="Pyrv/PenolPyrv_kinase-like_dom"/>
</dbReference>
<proteinExistence type="inferred from homology"/>
<dbReference type="GO" id="GO:0016832">
    <property type="term" value="F:aldehyde-lyase activity"/>
    <property type="evidence" value="ECO:0007669"/>
    <property type="project" value="TreeGrafter"/>
</dbReference>
<comment type="similarity">
    <text evidence="1">Belongs to the HpcH/HpaI aldolase family.</text>
</comment>
<dbReference type="SUPFAM" id="SSF51621">
    <property type="entry name" value="Phosphoenolpyruvate/pyruvate domain"/>
    <property type="match status" value="1"/>
</dbReference>
<feature type="domain" description="HpcH/HpaI aldolase/citrate lyase" evidence="4">
    <location>
        <begin position="13"/>
        <end position="226"/>
    </location>
</feature>
<dbReference type="GO" id="GO:0046872">
    <property type="term" value="F:metal ion binding"/>
    <property type="evidence" value="ECO:0007669"/>
    <property type="project" value="UniProtKB-KW"/>
</dbReference>
<keyword evidence="2" id="KW-0479">Metal-binding</keyword>
<evidence type="ECO:0000256" key="1">
    <source>
        <dbReference type="ARBA" id="ARBA00005568"/>
    </source>
</evidence>
<organism evidence="5">
    <name type="scientific">hydrothermal vent metagenome</name>
    <dbReference type="NCBI Taxonomy" id="652676"/>
    <lineage>
        <taxon>unclassified sequences</taxon>
        <taxon>metagenomes</taxon>
        <taxon>ecological metagenomes</taxon>
    </lineage>
</organism>
<accession>A0A3B0TQG7</accession>
<dbReference type="Pfam" id="PF03328">
    <property type="entry name" value="HpcH_HpaI"/>
    <property type="match status" value="1"/>
</dbReference>
<evidence type="ECO:0000256" key="3">
    <source>
        <dbReference type="ARBA" id="ARBA00023239"/>
    </source>
</evidence>
<dbReference type="InterPro" id="IPR040442">
    <property type="entry name" value="Pyrv_kinase-like_dom_sf"/>
</dbReference>
<evidence type="ECO:0000256" key="2">
    <source>
        <dbReference type="ARBA" id="ARBA00022723"/>
    </source>
</evidence>
<dbReference type="AlphaFoldDB" id="A0A3B0TQG7"/>
<dbReference type="GO" id="GO:0005737">
    <property type="term" value="C:cytoplasm"/>
    <property type="evidence" value="ECO:0007669"/>
    <property type="project" value="TreeGrafter"/>
</dbReference>
<dbReference type="InterPro" id="IPR005000">
    <property type="entry name" value="Aldolase/citrate-lyase_domain"/>
</dbReference>
<dbReference type="PANTHER" id="PTHR30502:SF0">
    <property type="entry name" value="PHOSPHOENOLPYRUVATE CARBOXYLASE FAMILY PROTEIN"/>
    <property type="match status" value="1"/>
</dbReference>
<dbReference type="InterPro" id="IPR050251">
    <property type="entry name" value="HpcH-HpaI_aldolase"/>
</dbReference>
<name>A0A3B0TQG7_9ZZZZ</name>
<dbReference type="Gene3D" id="3.20.20.60">
    <property type="entry name" value="Phosphoenolpyruvate-binding domains"/>
    <property type="match status" value="1"/>
</dbReference>
<protein>
    <recommendedName>
        <fullName evidence="4">HpcH/HpaI aldolase/citrate lyase domain-containing protein</fullName>
    </recommendedName>
</protein>
<evidence type="ECO:0000313" key="5">
    <source>
        <dbReference type="EMBL" id="VAW15627.1"/>
    </source>
</evidence>